<dbReference type="Pfam" id="PF00046">
    <property type="entry name" value="Homeodomain"/>
    <property type="match status" value="1"/>
</dbReference>
<evidence type="ECO:0000259" key="11">
    <source>
        <dbReference type="PROSITE" id="PS50071"/>
    </source>
</evidence>
<dbReference type="CDD" id="cd00086">
    <property type="entry name" value="homeodomain"/>
    <property type="match status" value="1"/>
</dbReference>
<evidence type="ECO:0000313" key="13">
    <source>
        <dbReference type="Proteomes" id="UP000694559"/>
    </source>
</evidence>
<keyword evidence="5 8" id="KW-0371">Homeobox</keyword>
<dbReference type="GO" id="GO:0021983">
    <property type="term" value="P:pituitary gland development"/>
    <property type="evidence" value="ECO:0007669"/>
    <property type="project" value="InterPro"/>
</dbReference>
<evidence type="ECO:0000256" key="1">
    <source>
        <dbReference type="ARBA" id="ARBA00002030"/>
    </source>
</evidence>
<proteinExistence type="inferred from homology"/>
<dbReference type="PANTHER" id="PTHR47409">
    <property type="entry name" value="HOMEOBOX PROTEIN PROPHET OF PIT-1"/>
    <property type="match status" value="1"/>
</dbReference>
<dbReference type="GO" id="GO:0000981">
    <property type="term" value="F:DNA-binding transcription factor activity, RNA polymerase II-specific"/>
    <property type="evidence" value="ECO:0007669"/>
    <property type="project" value="InterPro"/>
</dbReference>
<dbReference type="SUPFAM" id="SSF46689">
    <property type="entry name" value="Homeodomain-like"/>
    <property type="match status" value="1"/>
</dbReference>
<evidence type="ECO:0000313" key="12">
    <source>
        <dbReference type="Ensembl" id="ENSNNAP00000012525.1"/>
    </source>
</evidence>
<dbReference type="PANTHER" id="PTHR47409:SF1">
    <property type="entry name" value="HOMEOBOX PROTEIN PROPHET OF PIT-1"/>
    <property type="match status" value="1"/>
</dbReference>
<evidence type="ECO:0000256" key="10">
    <source>
        <dbReference type="SAM" id="MobiDB-lite"/>
    </source>
</evidence>
<comment type="subcellular location">
    <subcellularLocation>
        <location evidence="8 9">Nucleus</location>
    </subcellularLocation>
</comment>
<dbReference type="InterPro" id="IPR042412">
    <property type="entry name" value="PROP1"/>
</dbReference>
<dbReference type="GO" id="GO:0005634">
    <property type="term" value="C:nucleus"/>
    <property type="evidence" value="ECO:0007669"/>
    <property type="project" value="UniProtKB-SubCell"/>
</dbReference>
<dbReference type="OrthoDB" id="6159439at2759"/>
<evidence type="ECO:0000256" key="5">
    <source>
        <dbReference type="ARBA" id="ARBA00023155"/>
    </source>
</evidence>
<name>A0A8C6XDE0_NAJNA</name>
<feature type="DNA-binding region" description="Homeobox" evidence="8">
    <location>
        <begin position="71"/>
        <end position="130"/>
    </location>
</feature>
<dbReference type="Gene3D" id="1.10.10.60">
    <property type="entry name" value="Homeodomain-like"/>
    <property type="match status" value="1"/>
</dbReference>
<dbReference type="SMART" id="SM00389">
    <property type="entry name" value="HOX"/>
    <property type="match status" value="1"/>
</dbReference>
<dbReference type="OMA" id="PEDWYPT"/>
<dbReference type="InterPro" id="IPR009057">
    <property type="entry name" value="Homeodomain-like_sf"/>
</dbReference>
<dbReference type="FunFam" id="1.10.10.60:FF:000138">
    <property type="entry name" value="Homeobox protein prophet of Pit-1"/>
    <property type="match status" value="1"/>
</dbReference>
<evidence type="ECO:0000256" key="2">
    <source>
        <dbReference type="ARBA" id="ARBA00005733"/>
    </source>
</evidence>
<comment type="similarity">
    <text evidence="2">Belongs to the paired homeobox family.</text>
</comment>
<organism evidence="12 13">
    <name type="scientific">Naja naja</name>
    <name type="common">Indian cobra</name>
    <dbReference type="NCBI Taxonomy" id="35670"/>
    <lineage>
        <taxon>Eukaryota</taxon>
        <taxon>Metazoa</taxon>
        <taxon>Chordata</taxon>
        <taxon>Craniata</taxon>
        <taxon>Vertebrata</taxon>
        <taxon>Euteleostomi</taxon>
        <taxon>Lepidosauria</taxon>
        <taxon>Squamata</taxon>
        <taxon>Bifurcata</taxon>
        <taxon>Unidentata</taxon>
        <taxon>Episquamata</taxon>
        <taxon>Toxicofera</taxon>
        <taxon>Serpentes</taxon>
        <taxon>Colubroidea</taxon>
        <taxon>Elapidae</taxon>
        <taxon>Elapinae</taxon>
        <taxon>Naja</taxon>
    </lineage>
</organism>
<reference evidence="12" key="2">
    <citation type="submission" date="2025-09" db="UniProtKB">
        <authorList>
            <consortium name="Ensembl"/>
        </authorList>
    </citation>
    <scope>IDENTIFICATION</scope>
</reference>
<evidence type="ECO:0000256" key="9">
    <source>
        <dbReference type="RuleBase" id="RU000682"/>
    </source>
</evidence>
<reference evidence="12" key="1">
    <citation type="submission" date="2025-08" db="UniProtKB">
        <authorList>
            <consortium name="Ensembl"/>
        </authorList>
    </citation>
    <scope>IDENTIFICATION</scope>
</reference>
<keyword evidence="4 8" id="KW-0238">DNA-binding</keyword>
<dbReference type="Proteomes" id="UP000694559">
    <property type="component" value="Unplaced"/>
</dbReference>
<evidence type="ECO:0000256" key="7">
    <source>
        <dbReference type="ARBA" id="ARBA00030888"/>
    </source>
</evidence>
<sequence length="233" mass="26539">MPISSNPCCPLWYYIKNGKIPCKLEEDIRDFSYFFPDVDISLYKKFPGLVGGSLLSPAVPDSLNTTAIPTRRRHRTTFSQDQLDHLETAFTKNHYPDIYCREELARATKLNEARIQVWFQNRRAKQRKQERALPKPTTPAVLSICPIPVPPPRQYQYSPTLGPHPHLPHFPSTYTLPPPSPTSAPFPCSVPHHPQSPRSHEDWYNSLRTFSSSTATPSTSVLSLNLDPGVYWD</sequence>
<evidence type="ECO:0000256" key="8">
    <source>
        <dbReference type="PROSITE-ProRule" id="PRU00108"/>
    </source>
</evidence>
<evidence type="ECO:0000256" key="6">
    <source>
        <dbReference type="ARBA" id="ARBA00023242"/>
    </source>
</evidence>
<dbReference type="Ensembl" id="ENSNNAT00000013110.1">
    <property type="protein sequence ID" value="ENSNNAP00000012525.1"/>
    <property type="gene ID" value="ENSNNAG00000008430.1"/>
</dbReference>
<dbReference type="GeneTree" id="ENSGT00940000165391"/>
<dbReference type="GO" id="GO:0003677">
    <property type="term" value="F:DNA binding"/>
    <property type="evidence" value="ECO:0007669"/>
    <property type="project" value="UniProtKB-UniRule"/>
</dbReference>
<feature type="domain" description="Homeobox" evidence="11">
    <location>
        <begin position="69"/>
        <end position="129"/>
    </location>
</feature>
<comment type="function">
    <text evidence="1">Possibly involved in the ontogenesis of pituitary gonadotropes, as well as somatotropes, lactotropes and caudomedial thyrotropes.</text>
</comment>
<dbReference type="InterPro" id="IPR001356">
    <property type="entry name" value="HD"/>
</dbReference>
<dbReference type="AlphaFoldDB" id="A0A8C6XDE0"/>
<dbReference type="PROSITE" id="PS00027">
    <property type="entry name" value="HOMEOBOX_1"/>
    <property type="match status" value="1"/>
</dbReference>
<accession>A0A8C6XDE0</accession>
<keyword evidence="6 8" id="KW-0539">Nucleus</keyword>
<feature type="region of interest" description="Disordered" evidence="10">
    <location>
        <begin position="160"/>
        <end position="200"/>
    </location>
</feature>
<keyword evidence="13" id="KW-1185">Reference proteome</keyword>
<dbReference type="PROSITE" id="PS50071">
    <property type="entry name" value="HOMEOBOX_2"/>
    <property type="match status" value="1"/>
</dbReference>
<evidence type="ECO:0000256" key="4">
    <source>
        <dbReference type="ARBA" id="ARBA00023125"/>
    </source>
</evidence>
<evidence type="ECO:0000256" key="3">
    <source>
        <dbReference type="ARBA" id="ARBA00019432"/>
    </source>
</evidence>
<protein>
    <recommendedName>
        <fullName evidence="3">Homeobox protein prophet of Pit-1</fullName>
    </recommendedName>
    <alternativeName>
        <fullName evidence="7">Pituitary-specific homeodomain factor</fullName>
    </alternativeName>
</protein>
<dbReference type="InterPro" id="IPR017970">
    <property type="entry name" value="Homeobox_CS"/>
</dbReference>